<evidence type="ECO:0000313" key="3">
    <source>
        <dbReference type="Proteomes" id="UP000009229"/>
    </source>
</evidence>
<gene>
    <name evidence="2" type="ordered locus">Desku_1045</name>
</gene>
<evidence type="ECO:0000313" key="2">
    <source>
        <dbReference type="EMBL" id="AEG14635.1"/>
    </source>
</evidence>
<dbReference type="Proteomes" id="UP000009229">
    <property type="component" value="Chromosome"/>
</dbReference>
<dbReference type="KEGG" id="dku:Desku_1045"/>
<feature type="region of interest" description="Disordered" evidence="1">
    <location>
        <begin position="31"/>
        <end position="58"/>
    </location>
</feature>
<dbReference type="EMBL" id="CP002770">
    <property type="protein sequence ID" value="AEG14635.1"/>
    <property type="molecule type" value="Genomic_DNA"/>
</dbReference>
<reference evidence="3" key="1">
    <citation type="submission" date="2011-05" db="EMBL/GenBank/DDBJ databases">
        <title>Complete sequence of Desulfotomaculum kuznetsovii DSM 6115.</title>
        <authorList>
            <person name="Lucas S."/>
            <person name="Han J."/>
            <person name="Lapidus A."/>
            <person name="Cheng J.-F."/>
            <person name="Goodwin L."/>
            <person name="Pitluck S."/>
            <person name="Peters L."/>
            <person name="Mikhailova N."/>
            <person name="Lu M."/>
            <person name="Saunders E."/>
            <person name="Han C."/>
            <person name="Tapia R."/>
            <person name="Land M."/>
            <person name="Hauser L."/>
            <person name="Kyrpides N."/>
            <person name="Ivanova N."/>
            <person name="Pagani I."/>
            <person name="Nazina T."/>
            <person name="Ivanova A."/>
            <person name="Parshina S."/>
            <person name="Kuever J."/>
            <person name="Muyzer G."/>
            <person name="Plugge C."/>
            <person name="Stams A."/>
            <person name="Woyke T."/>
        </authorList>
    </citation>
    <scope>NUCLEOTIDE SEQUENCE [LARGE SCALE GENOMIC DNA]</scope>
    <source>
        <strain evidence="3">DSM 6115 / VKM B-1805 / 17</strain>
    </source>
</reference>
<protein>
    <submittedName>
        <fullName evidence="2">Uncharacterized protein</fullName>
    </submittedName>
</protein>
<name>A0AAU8PP42_DESK7</name>
<evidence type="ECO:0000256" key="1">
    <source>
        <dbReference type="SAM" id="MobiDB-lite"/>
    </source>
</evidence>
<accession>A0AAU8PP42</accession>
<dbReference type="RefSeq" id="WP_013822150.1">
    <property type="nucleotide sequence ID" value="NC_015573.1"/>
</dbReference>
<sequence length="105" mass="11551">MSNRPLAHKSIGLQVIDEGVTIADELITVTDGQSTSGSGGVIHGIDPQAEPEGTEGRRMPARVMRQNSEIKEVLRVRIREKSVDRSYYLTGIFSYLLAEKRKPAA</sequence>
<dbReference type="AlphaFoldDB" id="A0AAU8PP42"/>
<organism evidence="2 3">
    <name type="scientific">Desulfofundulus kuznetsovii (strain DSM 6115 / VKM B-1805 / 17)</name>
    <name type="common">Desulfotomaculum kuznetsovii</name>
    <dbReference type="NCBI Taxonomy" id="760568"/>
    <lineage>
        <taxon>Bacteria</taxon>
        <taxon>Bacillati</taxon>
        <taxon>Bacillota</taxon>
        <taxon>Clostridia</taxon>
        <taxon>Eubacteriales</taxon>
        <taxon>Peptococcaceae</taxon>
        <taxon>Desulfofundulus</taxon>
    </lineage>
</organism>
<keyword evidence="3" id="KW-1185">Reference proteome</keyword>
<proteinExistence type="predicted"/>